<evidence type="ECO:0000256" key="1">
    <source>
        <dbReference type="ARBA" id="ARBA00004167"/>
    </source>
</evidence>
<dbReference type="Proteomes" id="UP000034883">
    <property type="component" value="Chromosome"/>
</dbReference>
<organism evidence="16 17">
    <name type="scientific">Sandaracinus amylolyticus</name>
    <dbReference type="NCBI Taxonomy" id="927083"/>
    <lineage>
        <taxon>Bacteria</taxon>
        <taxon>Pseudomonadati</taxon>
        <taxon>Myxococcota</taxon>
        <taxon>Polyangia</taxon>
        <taxon>Polyangiales</taxon>
        <taxon>Sandaracinaceae</taxon>
        <taxon>Sandaracinus</taxon>
    </lineage>
</organism>
<dbReference type="GO" id="GO:0006508">
    <property type="term" value="P:proteolysis"/>
    <property type="evidence" value="ECO:0007669"/>
    <property type="project" value="UniProtKB-KW"/>
</dbReference>
<keyword evidence="6" id="KW-0645">Protease</keyword>
<dbReference type="AlphaFoldDB" id="A0A0F6YGF0"/>
<dbReference type="Gene3D" id="3.40.710.10">
    <property type="entry name" value="DD-peptidase/beta-lactamase superfamily"/>
    <property type="match status" value="1"/>
</dbReference>
<gene>
    <name evidence="16" type="ORF">DB32_001750</name>
</gene>
<dbReference type="InterPro" id="IPR036138">
    <property type="entry name" value="PBP_dimer_sf"/>
</dbReference>
<keyword evidence="11" id="KW-1133">Transmembrane helix</keyword>
<protein>
    <submittedName>
        <fullName evidence="16">Cell division protein FtsI</fullName>
    </submittedName>
</protein>
<keyword evidence="4" id="KW-0997">Cell inner membrane</keyword>
<dbReference type="GO" id="GO:0008360">
    <property type="term" value="P:regulation of cell shape"/>
    <property type="evidence" value="ECO:0007669"/>
    <property type="project" value="UniProtKB-KW"/>
</dbReference>
<keyword evidence="16" id="KW-0132">Cell division</keyword>
<evidence type="ECO:0000259" key="14">
    <source>
        <dbReference type="Pfam" id="PF00905"/>
    </source>
</evidence>
<keyword evidence="8" id="KW-0378">Hydrolase</keyword>
<evidence type="ECO:0000256" key="12">
    <source>
        <dbReference type="ARBA" id="ARBA00023136"/>
    </source>
</evidence>
<evidence type="ECO:0000256" key="4">
    <source>
        <dbReference type="ARBA" id="ARBA00022519"/>
    </source>
</evidence>
<evidence type="ECO:0000256" key="10">
    <source>
        <dbReference type="ARBA" id="ARBA00022984"/>
    </source>
</evidence>
<keyword evidence="10" id="KW-0573">Peptidoglycan synthesis</keyword>
<feature type="domain" description="Penicillin-binding protein transpeptidase" evidence="14">
    <location>
        <begin position="272"/>
        <end position="607"/>
    </location>
</feature>
<evidence type="ECO:0000256" key="2">
    <source>
        <dbReference type="ARBA" id="ARBA00004236"/>
    </source>
</evidence>
<evidence type="ECO:0000256" key="6">
    <source>
        <dbReference type="ARBA" id="ARBA00022670"/>
    </source>
</evidence>
<dbReference type="Pfam" id="PF00905">
    <property type="entry name" value="Transpeptidase"/>
    <property type="match status" value="1"/>
</dbReference>
<dbReference type="PANTHER" id="PTHR30627">
    <property type="entry name" value="PEPTIDOGLYCAN D,D-TRANSPEPTIDASE"/>
    <property type="match status" value="1"/>
</dbReference>
<keyword evidence="12" id="KW-0472">Membrane</keyword>
<dbReference type="InterPro" id="IPR005311">
    <property type="entry name" value="PBP_dimer"/>
</dbReference>
<dbReference type="Gene3D" id="3.90.1310.10">
    <property type="entry name" value="Penicillin-binding protein 2a (Domain 2)"/>
    <property type="match status" value="1"/>
</dbReference>
<evidence type="ECO:0000256" key="7">
    <source>
        <dbReference type="ARBA" id="ARBA00022692"/>
    </source>
</evidence>
<evidence type="ECO:0000256" key="11">
    <source>
        <dbReference type="ARBA" id="ARBA00022989"/>
    </source>
</evidence>
<dbReference type="SUPFAM" id="SSF56601">
    <property type="entry name" value="beta-lactamase/transpeptidase-like"/>
    <property type="match status" value="1"/>
</dbReference>
<dbReference type="InterPro" id="IPR050515">
    <property type="entry name" value="Beta-lactam/transpept"/>
</dbReference>
<evidence type="ECO:0000313" key="17">
    <source>
        <dbReference type="Proteomes" id="UP000034883"/>
    </source>
</evidence>
<dbReference type="NCBIfam" id="TIGR03423">
    <property type="entry name" value="pbp2_mrdA"/>
    <property type="match status" value="1"/>
</dbReference>
<dbReference type="GO" id="GO:0008658">
    <property type="term" value="F:penicillin binding"/>
    <property type="evidence" value="ECO:0007669"/>
    <property type="project" value="InterPro"/>
</dbReference>
<evidence type="ECO:0000313" key="16">
    <source>
        <dbReference type="EMBL" id="AKF04601.1"/>
    </source>
</evidence>
<dbReference type="GO" id="GO:0071972">
    <property type="term" value="F:peptidoglycan L,D-transpeptidase activity"/>
    <property type="evidence" value="ECO:0007669"/>
    <property type="project" value="TreeGrafter"/>
</dbReference>
<dbReference type="Pfam" id="PF03717">
    <property type="entry name" value="PBP_dimer"/>
    <property type="match status" value="1"/>
</dbReference>
<reference evidence="16 17" key="1">
    <citation type="submission" date="2015-03" db="EMBL/GenBank/DDBJ databases">
        <title>Genome assembly of Sandaracinus amylolyticus DSM 53668.</title>
        <authorList>
            <person name="Sharma G."/>
            <person name="Subramanian S."/>
        </authorList>
    </citation>
    <scope>NUCLEOTIDE SEQUENCE [LARGE SCALE GENOMIC DNA]</scope>
    <source>
        <strain evidence="16 17">DSM 53668</strain>
    </source>
</reference>
<keyword evidence="7" id="KW-0812">Transmembrane</keyword>
<dbReference type="OrthoDB" id="9766847at2"/>
<keyword evidence="13" id="KW-0961">Cell wall biogenesis/degradation</keyword>
<dbReference type="GO" id="GO:0051301">
    <property type="term" value="P:cell division"/>
    <property type="evidence" value="ECO:0007669"/>
    <property type="project" value="UniProtKB-KW"/>
</dbReference>
<dbReference type="KEGG" id="samy:DB32_001750"/>
<proteinExistence type="predicted"/>
<dbReference type="STRING" id="927083.DB32_001750"/>
<dbReference type="GO" id="GO:0005886">
    <property type="term" value="C:plasma membrane"/>
    <property type="evidence" value="ECO:0007669"/>
    <property type="project" value="UniProtKB-SubCell"/>
</dbReference>
<keyword evidence="3" id="KW-1003">Cell membrane</keyword>
<dbReference type="GO" id="GO:0071555">
    <property type="term" value="P:cell wall organization"/>
    <property type="evidence" value="ECO:0007669"/>
    <property type="project" value="UniProtKB-KW"/>
</dbReference>
<keyword evidence="5" id="KW-0121">Carboxypeptidase</keyword>
<evidence type="ECO:0000256" key="9">
    <source>
        <dbReference type="ARBA" id="ARBA00022960"/>
    </source>
</evidence>
<keyword evidence="16" id="KW-0131">Cell cycle</keyword>
<accession>A0A0F6YGF0</accession>
<evidence type="ECO:0000259" key="15">
    <source>
        <dbReference type="Pfam" id="PF03717"/>
    </source>
</evidence>
<evidence type="ECO:0000256" key="13">
    <source>
        <dbReference type="ARBA" id="ARBA00023316"/>
    </source>
</evidence>
<name>A0A0F6YGF0_9BACT</name>
<dbReference type="InterPro" id="IPR001460">
    <property type="entry name" value="PCN-bd_Tpept"/>
</dbReference>
<dbReference type="SUPFAM" id="SSF56519">
    <property type="entry name" value="Penicillin binding protein dimerisation domain"/>
    <property type="match status" value="1"/>
</dbReference>
<comment type="subcellular location">
    <subcellularLocation>
        <location evidence="2">Cell membrane</location>
    </subcellularLocation>
    <subcellularLocation>
        <location evidence="1">Membrane</location>
        <topology evidence="1">Single-pass membrane protein</topology>
    </subcellularLocation>
</comment>
<evidence type="ECO:0000256" key="5">
    <source>
        <dbReference type="ARBA" id="ARBA00022645"/>
    </source>
</evidence>
<dbReference type="RefSeq" id="WP_053231925.1">
    <property type="nucleotide sequence ID" value="NZ_CP011125.1"/>
</dbReference>
<dbReference type="GO" id="GO:0009252">
    <property type="term" value="P:peptidoglycan biosynthetic process"/>
    <property type="evidence" value="ECO:0007669"/>
    <property type="project" value="UniProtKB-KW"/>
</dbReference>
<keyword evidence="9" id="KW-0133">Cell shape</keyword>
<sequence>MNLLSVRREVGEFRKRYKWMALFVICAFTFLLGRAFQLQVVEHDHYGAIARENITKTLTLPATRGVIRDRTGRIVVTNRPAYDVYVTPRLLREGDVERIVELMGLTGEERAEFERRLGNVPEHRLAHQIRFFTDVRRDQLASLETHELDLPAIDVVVSPLRTYPYEHLGAHAIGYLNELTAEELDELRPAGYRLGDRIGRSGVERAWESFLRGRRGYRRVPVDARGRIMEGVAIEDGRPTRVDPVPGRDMTLTLDMDLMRIAERAFRGHPSGAVVVVDVNTGAVRALFSKPSYDLNELTSGMSRDRYAEMRDPRSFRPLIDRTIYESYFPGSTFKPITALAALQDQLVDPAARVECFGAYTLGRTRFRCTAQHGEMDMREAMVHSCNVYFYVLAQQVGLDRLARVAQDFGLGRRSGVGINTEASGFIPTREWYERGDQHWRAGYALNTAIGQGDTRVTLLQLAMSYAAIANGGTLYVPQLVETVSSPDGSIVEEFQPRVRRRVHVDRDHLEYVVDSLYGAVNDQGGTAYDARIDGGIIVAGKTGTAQVSERARHDIDPDRAWYLNRPHAWFAGFAPADHPEVAIVVLVEHGGAGGRQAAPIAIRILQEYLGGREQTVTASVGVPAVGAR</sequence>
<dbReference type="GO" id="GO:0009002">
    <property type="term" value="F:serine-type D-Ala-D-Ala carboxypeptidase activity"/>
    <property type="evidence" value="ECO:0007669"/>
    <property type="project" value="InterPro"/>
</dbReference>
<dbReference type="PANTHER" id="PTHR30627:SF2">
    <property type="entry name" value="PEPTIDOGLYCAN D,D-TRANSPEPTIDASE MRDA"/>
    <property type="match status" value="1"/>
</dbReference>
<keyword evidence="17" id="KW-1185">Reference proteome</keyword>
<feature type="domain" description="Penicillin-binding protein dimerisation" evidence="15">
    <location>
        <begin position="60"/>
        <end position="230"/>
    </location>
</feature>
<evidence type="ECO:0000256" key="3">
    <source>
        <dbReference type="ARBA" id="ARBA00022475"/>
    </source>
</evidence>
<dbReference type="InterPro" id="IPR012338">
    <property type="entry name" value="Beta-lactam/transpept-like"/>
</dbReference>
<dbReference type="Gene3D" id="3.30.1390.30">
    <property type="entry name" value="Penicillin-binding protein 2a, domain 3"/>
    <property type="match status" value="1"/>
</dbReference>
<dbReference type="EMBL" id="CP011125">
    <property type="protein sequence ID" value="AKF04601.1"/>
    <property type="molecule type" value="Genomic_DNA"/>
</dbReference>
<dbReference type="InterPro" id="IPR017790">
    <property type="entry name" value="Penicillin-binding_protein_2"/>
</dbReference>
<evidence type="ECO:0000256" key="8">
    <source>
        <dbReference type="ARBA" id="ARBA00022801"/>
    </source>
</evidence>